<dbReference type="GO" id="GO:0016925">
    <property type="term" value="P:protein sumoylation"/>
    <property type="evidence" value="ECO:0007669"/>
    <property type="project" value="TreeGrafter"/>
</dbReference>
<reference evidence="9" key="2">
    <citation type="submission" date="2017-12" db="EMBL/GenBank/DDBJ databases">
        <title>Genome sequence of the Bar-tailed Godwit (Limosa lapponica baueri).</title>
        <authorList>
            <person name="Lima N.C.B."/>
            <person name="Parody-Merino A.M."/>
            <person name="Battley P.F."/>
            <person name="Fidler A.E."/>
            <person name="Prosdocimi F."/>
        </authorList>
    </citation>
    <scope>NUCLEOTIDE SEQUENCE [LARGE SCALE GENOMIC DNA]</scope>
</reference>
<keyword evidence="4" id="KW-0469">Meiosis</keyword>
<dbReference type="GO" id="GO:0008270">
    <property type="term" value="F:zinc ion binding"/>
    <property type="evidence" value="ECO:0007669"/>
    <property type="project" value="UniProtKB-KW"/>
</dbReference>
<evidence type="ECO:0000256" key="6">
    <source>
        <dbReference type="SAM" id="MobiDB-lite"/>
    </source>
</evidence>
<keyword evidence="9" id="KW-1185">Reference proteome</keyword>
<feature type="domain" description="RING-type" evidence="7">
    <location>
        <begin position="7"/>
        <end position="47"/>
    </location>
</feature>
<reference evidence="9" key="1">
    <citation type="submission" date="2017-11" db="EMBL/GenBank/DDBJ databases">
        <authorList>
            <person name="Lima N.C."/>
            <person name="Parody-Merino A.M."/>
            <person name="Battley P.F."/>
            <person name="Fidler A.E."/>
            <person name="Prosdocimi F."/>
        </authorList>
    </citation>
    <scope>NUCLEOTIDE SEQUENCE [LARGE SCALE GENOMIC DNA]</scope>
</reference>
<evidence type="ECO:0000313" key="8">
    <source>
        <dbReference type="EMBL" id="PKU48650.1"/>
    </source>
</evidence>
<evidence type="ECO:0000256" key="3">
    <source>
        <dbReference type="ARBA" id="ARBA00022833"/>
    </source>
</evidence>
<dbReference type="GO" id="GO:0019789">
    <property type="term" value="F:SUMO transferase activity"/>
    <property type="evidence" value="ECO:0007669"/>
    <property type="project" value="InterPro"/>
</dbReference>
<dbReference type="InterPro" id="IPR042123">
    <property type="entry name" value="Zip3/RNF212-like"/>
</dbReference>
<feature type="compositionally biased region" description="Low complexity" evidence="6">
    <location>
        <begin position="237"/>
        <end position="254"/>
    </location>
</feature>
<name>A0A2I0URJ2_LIMLA</name>
<dbReference type="PROSITE" id="PS50089">
    <property type="entry name" value="ZF_RING_2"/>
    <property type="match status" value="1"/>
</dbReference>
<dbReference type="PANTHER" id="PTHR22663">
    <property type="entry name" value="RING FINGER PROTEIN NARYA-RELATED"/>
    <property type="match status" value="1"/>
</dbReference>
<evidence type="ECO:0000256" key="4">
    <source>
        <dbReference type="ARBA" id="ARBA00023254"/>
    </source>
</evidence>
<feature type="compositionally biased region" description="Polar residues" evidence="6">
    <location>
        <begin position="255"/>
        <end position="271"/>
    </location>
</feature>
<accession>A0A2I0URJ2</accession>
<dbReference type="Proteomes" id="UP000233556">
    <property type="component" value="Unassembled WGS sequence"/>
</dbReference>
<dbReference type="PROSITE" id="PS00518">
    <property type="entry name" value="ZF_RING_1"/>
    <property type="match status" value="1"/>
</dbReference>
<dbReference type="GO" id="GO:0007131">
    <property type="term" value="P:reciprocal meiotic recombination"/>
    <property type="evidence" value="ECO:0007669"/>
    <property type="project" value="InterPro"/>
</dbReference>
<dbReference type="GO" id="GO:0007129">
    <property type="term" value="P:homologous chromosome pairing at meiosis"/>
    <property type="evidence" value="ECO:0007669"/>
    <property type="project" value="TreeGrafter"/>
</dbReference>
<gene>
    <name evidence="8" type="ORF">llap_974</name>
</gene>
<organism evidence="8 9">
    <name type="scientific">Limosa lapponica baueri</name>
    <dbReference type="NCBI Taxonomy" id="1758121"/>
    <lineage>
        <taxon>Eukaryota</taxon>
        <taxon>Metazoa</taxon>
        <taxon>Chordata</taxon>
        <taxon>Craniata</taxon>
        <taxon>Vertebrata</taxon>
        <taxon>Euteleostomi</taxon>
        <taxon>Archelosauria</taxon>
        <taxon>Archosauria</taxon>
        <taxon>Dinosauria</taxon>
        <taxon>Saurischia</taxon>
        <taxon>Theropoda</taxon>
        <taxon>Coelurosauria</taxon>
        <taxon>Aves</taxon>
        <taxon>Neognathae</taxon>
        <taxon>Neoaves</taxon>
        <taxon>Charadriiformes</taxon>
        <taxon>Scolopacidae</taxon>
        <taxon>Limosa</taxon>
    </lineage>
</organism>
<dbReference type="InterPro" id="IPR017907">
    <property type="entry name" value="Znf_RING_CS"/>
</dbReference>
<feature type="region of interest" description="Disordered" evidence="6">
    <location>
        <begin position="119"/>
        <end position="280"/>
    </location>
</feature>
<sequence length="298" mass="33197">MAVPVFCNVCFCEPRKPTPRFSLTSCGHVVCEICLQKGKKDECLVCRTPCRTLFLSKQTNPDIQSLFVGIDTLCKKYSKEITQVSEFQEKHRKHLLAYRKQKTVKLEESLKKVTQQIHQMQCMKPPEQTTQLPFSSTSRNPLSFPSRKQNGYSSCSLHPGHPSTSEIMESMEVDPVPSPMRKPDTPTGPTRFSLITPPQDGRMGSVSYRNSQSSGIMSSQNSRAGSTRSTPIRLPHSGCSLTSSSGSQSSRRGSWATSDFRTPQLYPFTSPSPQPSVARPPITISGLLQRQHIGKYIL</sequence>
<evidence type="ECO:0000256" key="5">
    <source>
        <dbReference type="PROSITE-ProRule" id="PRU00175"/>
    </source>
</evidence>
<evidence type="ECO:0000313" key="9">
    <source>
        <dbReference type="Proteomes" id="UP000233556"/>
    </source>
</evidence>
<dbReference type="GO" id="GO:0000795">
    <property type="term" value="C:synaptonemal complex"/>
    <property type="evidence" value="ECO:0007669"/>
    <property type="project" value="InterPro"/>
</dbReference>
<proteinExistence type="predicted"/>
<keyword evidence="1" id="KW-0479">Metal-binding</keyword>
<dbReference type="CDD" id="cd16746">
    <property type="entry name" value="RING-HC_RNF212"/>
    <property type="match status" value="1"/>
</dbReference>
<dbReference type="PANTHER" id="PTHR22663:SF21">
    <property type="entry name" value="E3 SUMO-PROTEIN LIGASE RNF212-RELATED"/>
    <property type="match status" value="1"/>
</dbReference>
<dbReference type="Pfam" id="PF14634">
    <property type="entry name" value="zf-RING_5"/>
    <property type="match status" value="1"/>
</dbReference>
<dbReference type="AlphaFoldDB" id="A0A2I0URJ2"/>
<dbReference type="EMBL" id="KZ505648">
    <property type="protein sequence ID" value="PKU48650.1"/>
    <property type="molecule type" value="Genomic_DNA"/>
</dbReference>
<feature type="compositionally biased region" description="Low complexity" evidence="6">
    <location>
        <begin position="210"/>
        <end position="222"/>
    </location>
</feature>
<evidence type="ECO:0000256" key="2">
    <source>
        <dbReference type="ARBA" id="ARBA00022771"/>
    </source>
</evidence>
<dbReference type="OrthoDB" id="2535391at2759"/>
<dbReference type="InterPro" id="IPR001841">
    <property type="entry name" value="Znf_RING"/>
</dbReference>
<evidence type="ECO:0000259" key="7">
    <source>
        <dbReference type="PROSITE" id="PS50089"/>
    </source>
</evidence>
<keyword evidence="3" id="KW-0862">Zinc</keyword>
<keyword evidence="2 5" id="KW-0863">Zinc-finger</keyword>
<feature type="compositionally biased region" description="Polar residues" evidence="6">
    <location>
        <begin position="127"/>
        <end position="167"/>
    </location>
</feature>
<evidence type="ECO:0000256" key="1">
    <source>
        <dbReference type="ARBA" id="ARBA00022723"/>
    </source>
</evidence>
<protein>
    <recommendedName>
        <fullName evidence="7">RING-type domain-containing protein</fullName>
    </recommendedName>
</protein>